<dbReference type="PANTHER" id="PTHR23360:SF73">
    <property type="entry name" value="G-PROTEIN COUPLED RECEPTORS FAMILY 1 PROFILE DOMAIN-CONTAINING PROTEIN"/>
    <property type="match status" value="1"/>
</dbReference>
<dbReference type="InterPro" id="IPR047130">
    <property type="entry name" value="7TM_GPCR_Srsx_nematod"/>
</dbReference>
<comment type="subcellular location">
    <subcellularLocation>
        <location evidence="1">Membrane</location>
    </subcellularLocation>
</comment>
<dbReference type="InterPro" id="IPR017452">
    <property type="entry name" value="GPCR_Rhodpsn_7TM"/>
</dbReference>
<gene>
    <name evidence="7" type="primary">Cre-srsx-32</name>
    <name evidence="7" type="ORF">CRE_14865</name>
</gene>
<dbReference type="STRING" id="31234.E3N1S8"/>
<dbReference type="InterPro" id="IPR000276">
    <property type="entry name" value="GPCR_Rhodpsn"/>
</dbReference>
<evidence type="ECO:0000259" key="6">
    <source>
        <dbReference type="PROSITE" id="PS50262"/>
    </source>
</evidence>
<dbReference type="FunCoup" id="E3N1S8">
    <property type="interactions" value="4"/>
</dbReference>
<evidence type="ECO:0000256" key="1">
    <source>
        <dbReference type="ARBA" id="ARBA00004370"/>
    </source>
</evidence>
<dbReference type="InParanoid" id="E3N1S8"/>
<dbReference type="eggNOG" id="ENOG502SY9V">
    <property type="taxonomic scope" value="Eukaryota"/>
</dbReference>
<proteinExistence type="predicted"/>
<feature type="transmembrane region" description="Helical" evidence="5">
    <location>
        <begin position="12"/>
        <end position="35"/>
    </location>
</feature>
<feature type="transmembrane region" description="Helical" evidence="5">
    <location>
        <begin position="166"/>
        <end position="187"/>
    </location>
</feature>
<evidence type="ECO:0000256" key="3">
    <source>
        <dbReference type="ARBA" id="ARBA00022989"/>
    </source>
</evidence>
<evidence type="ECO:0000256" key="5">
    <source>
        <dbReference type="SAM" id="Phobius"/>
    </source>
</evidence>
<evidence type="ECO:0000256" key="4">
    <source>
        <dbReference type="ARBA" id="ARBA00023136"/>
    </source>
</evidence>
<dbReference type="InterPro" id="IPR019424">
    <property type="entry name" value="7TM_GPCR_Srsx"/>
</dbReference>
<feature type="transmembrane region" description="Helical" evidence="5">
    <location>
        <begin position="47"/>
        <end position="69"/>
    </location>
</feature>
<organism evidence="8">
    <name type="scientific">Caenorhabditis remanei</name>
    <name type="common">Caenorhabditis vulgaris</name>
    <dbReference type="NCBI Taxonomy" id="31234"/>
    <lineage>
        <taxon>Eukaryota</taxon>
        <taxon>Metazoa</taxon>
        <taxon>Ecdysozoa</taxon>
        <taxon>Nematoda</taxon>
        <taxon>Chromadorea</taxon>
        <taxon>Rhabditida</taxon>
        <taxon>Rhabditina</taxon>
        <taxon>Rhabditomorpha</taxon>
        <taxon>Rhabditoidea</taxon>
        <taxon>Rhabditidae</taxon>
        <taxon>Peloderinae</taxon>
        <taxon>Caenorhabditis</taxon>
    </lineage>
</organism>
<dbReference type="HOGENOM" id="CLU_079993_0_0_1"/>
<evidence type="ECO:0000256" key="2">
    <source>
        <dbReference type="ARBA" id="ARBA00022692"/>
    </source>
</evidence>
<dbReference type="OMA" id="RPSAHEW"/>
<keyword evidence="4 5" id="KW-0472">Membrane</keyword>
<feature type="transmembrane region" description="Helical" evidence="5">
    <location>
        <begin position="122"/>
        <end position="146"/>
    </location>
</feature>
<keyword evidence="8" id="KW-1185">Reference proteome</keyword>
<feature type="transmembrane region" description="Helical" evidence="5">
    <location>
        <begin position="241"/>
        <end position="263"/>
    </location>
</feature>
<accession>E3N1S8</accession>
<keyword evidence="3 5" id="KW-1133">Transmembrane helix</keyword>
<name>E3N1S8_CAERE</name>
<reference evidence="7" key="1">
    <citation type="submission" date="2007-07" db="EMBL/GenBank/DDBJ databases">
        <title>PCAP assembly of the Caenorhabditis remanei genome.</title>
        <authorList>
            <consortium name="The Caenorhabditis remanei Sequencing Consortium"/>
            <person name="Wilson R.K."/>
        </authorList>
    </citation>
    <scope>NUCLEOTIDE SEQUENCE [LARGE SCALE GENOMIC DNA]</scope>
    <source>
        <strain evidence="7">PB4641</strain>
    </source>
</reference>
<keyword evidence="2 5" id="KW-0812">Transmembrane</keyword>
<dbReference type="OrthoDB" id="5820127at2759"/>
<dbReference type="AlphaFoldDB" id="E3N1S8"/>
<feature type="domain" description="G-protein coupled receptors family 1 profile" evidence="6">
    <location>
        <begin position="26"/>
        <end position="260"/>
    </location>
</feature>
<feature type="transmembrane region" description="Helical" evidence="5">
    <location>
        <begin position="208"/>
        <end position="229"/>
    </location>
</feature>
<sequence length="301" mass="33818">MVAEVNQPLVPITLFYLFCAIVSCTGNSIMIILFIKERNFHSPCHYMITFCCLADLMHLCGHFVFNYHVFADVTDSQANCYWMLFITSIGKCMANPLRLMTGIDRLIACKSPVIYRALLERPILYVMAQLVLPSTYTTFLMVSGFIQRDPKTQIYCTVPLAFAGPTFSQFNTSGIFVNIAIVIVYFFTYLQLRSYAGASQMKVVFRSILWTVILVIIGWSSVTIANQFAIFAKDAATRKLISIYAGIGVNLACASNVFVFYTINTEYKHSIRRLFGLSSAQTIRLTSMGPKSTTKVIITTT</sequence>
<evidence type="ECO:0000313" key="7">
    <source>
        <dbReference type="EMBL" id="EFO83893.1"/>
    </source>
</evidence>
<dbReference type="Pfam" id="PF10320">
    <property type="entry name" value="7TM_GPCR_Srsx"/>
    <property type="match status" value="1"/>
</dbReference>
<evidence type="ECO:0000313" key="8">
    <source>
        <dbReference type="Proteomes" id="UP000008281"/>
    </source>
</evidence>
<dbReference type="SUPFAM" id="SSF81321">
    <property type="entry name" value="Family A G protein-coupled receptor-like"/>
    <property type="match status" value="1"/>
</dbReference>
<dbReference type="PANTHER" id="PTHR23360">
    <property type="entry name" value="G-PROTEIN COUPLED RECEPTORS FAMILY 1 PROFILE DOMAIN-CONTAINING PROTEIN-RELATED"/>
    <property type="match status" value="1"/>
</dbReference>
<dbReference type="GO" id="GO:0004930">
    <property type="term" value="F:G protein-coupled receptor activity"/>
    <property type="evidence" value="ECO:0007669"/>
    <property type="project" value="InterPro"/>
</dbReference>
<dbReference type="SMART" id="SM01381">
    <property type="entry name" value="7TM_GPCR_Srsx"/>
    <property type="match status" value="1"/>
</dbReference>
<dbReference type="PROSITE" id="PS50262">
    <property type="entry name" value="G_PROTEIN_RECEP_F1_2"/>
    <property type="match status" value="1"/>
</dbReference>
<protein>
    <submittedName>
        <fullName evidence="7">CRE-SRSX-32 protein</fullName>
    </submittedName>
</protein>
<dbReference type="Gene3D" id="1.20.1070.10">
    <property type="entry name" value="Rhodopsin 7-helix transmembrane proteins"/>
    <property type="match status" value="1"/>
</dbReference>
<dbReference type="GO" id="GO:0016020">
    <property type="term" value="C:membrane"/>
    <property type="evidence" value="ECO:0007669"/>
    <property type="project" value="UniProtKB-SubCell"/>
</dbReference>
<dbReference type="EMBL" id="DS268510">
    <property type="protein sequence ID" value="EFO83893.1"/>
    <property type="molecule type" value="Genomic_DNA"/>
</dbReference>
<dbReference type="Proteomes" id="UP000008281">
    <property type="component" value="Unassembled WGS sequence"/>
</dbReference>